<protein>
    <submittedName>
        <fullName evidence="1">Uncharacterized protein</fullName>
    </submittedName>
</protein>
<dbReference type="AlphaFoldDB" id="A0A412Z4I5"/>
<organism evidence="1 2">
    <name type="scientific">Enterocloster bolteae</name>
    <dbReference type="NCBI Taxonomy" id="208479"/>
    <lineage>
        <taxon>Bacteria</taxon>
        <taxon>Bacillati</taxon>
        <taxon>Bacillota</taxon>
        <taxon>Clostridia</taxon>
        <taxon>Lachnospirales</taxon>
        <taxon>Lachnospiraceae</taxon>
        <taxon>Enterocloster</taxon>
    </lineage>
</organism>
<evidence type="ECO:0000313" key="2">
    <source>
        <dbReference type="Proteomes" id="UP000284543"/>
    </source>
</evidence>
<sequence>MGYDGKSLFECVRCPMCSCRRLPPYGNFTVGLDYAFDYIIDAMKVTDNLGETMVLPEAVFLSCFENLGEAVTSFSPIHSDTTVYHLYLVLRGDDCSLEEIKAYAKVMNVNYLQAKRALMQKRNLIAAGSAYDIWKMLGRLEPFNVHHEIWPEYPYG</sequence>
<name>A0A412Z4I5_9FIRM</name>
<gene>
    <name evidence="1" type="ORF">DWW02_16250</name>
</gene>
<proteinExistence type="predicted"/>
<accession>A0A412Z4I5</accession>
<reference evidence="1 2" key="1">
    <citation type="submission" date="2018-08" db="EMBL/GenBank/DDBJ databases">
        <title>A genome reference for cultivated species of the human gut microbiota.</title>
        <authorList>
            <person name="Zou Y."/>
            <person name="Xue W."/>
            <person name="Luo G."/>
        </authorList>
    </citation>
    <scope>NUCLEOTIDE SEQUENCE [LARGE SCALE GENOMIC DNA]</scope>
    <source>
        <strain evidence="1 2">AF14-18</strain>
    </source>
</reference>
<comment type="caution">
    <text evidence="1">The sequence shown here is derived from an EMBL/GenBank/DDBJ whole genome shotgun (WGS) entry which is preliminary data.</text>
</comment>
<evidence type="ECO:0000313" key="1">
    <source>
        <dbReference type="EMBL" id="RGV74883.1"/>
    </source>
</evidence>
<dbReference type="EMBL" id="QRZM01000006">
    <property type="protein sequence ID" value="RGV74883.1"/>
    <property type="molecule type" value="Genomic_DNA"/>
</dbReference>
<dbReference type="Proteomes" id="UP000284543">
    <property type="component" value="Unassembled WGS sequence"/>
</dbReference>